<accession>X1V7D8</accession>
<proteinExistence type="predicted"/>
<dbReference type="EMBL" id="BARW01021251">
    <property type="protein sequence ID" value="GAJ00900.1"/>
    <property type="molecule type" value="Genomic_DNA"/>
</dbReference>
<dbReference type="Pfam" id="PF13424">
    <property type="entry name" value="TPR_12"/>
    <property type="match status" value="1"/>
</dbReference>
<comment type="caution">
    <text evidence="1">The sequence shown here is derived from an EMBL/GenBank/DDBJ whole genome shotgun (WGS) entry which is preliminary data.</text>
</comment>
<reference evidence="1" key="1">
    <citation type="journal article" date="2014" name="Front. Microbiol.">
        <title>High frequency of phylogenetically diverse reductive dehalogenase-homologous genes in deep subseafloor sedimentary metagenomes.</title>
        <authorList>
            <person name="Kawai M."/>
            <person name="Futagami T."/>
            <person name="Toyoda A."/>
            <person name="Takaki Y."/>
            <person name="Nishi S."/>
            <person name="Hori S."/>
            <person name="Arai W."/>
            <person name="Tsubouchi T."/>
            <person name="Morono Y."/>
            <person name="Uchiyama I."/>
            <person name="Ito T."/>
            <person name="Fujiyama A."/>
            <person name="Inagaki F."/>
            <person name="Takami H."/>
        </authorList>
    </citation>
    <scope>NUCLEOTIDE SEQUENCE</scope>
    <source>
        <strain evidence="1">Expedition CK06-06</strain>
    </source>
</reference>
<dbReference type="SUPFAM" id="SSF48452">
    <property type="entry name" value="TPR-like"/>
    <property type="match status" value="1"/>
</dbReference>
<dbReference type="InterPro" id="IPR019734">
    <property type="entry name" value="TPR_rpt"/>
</dbReference>
<evidence type="ECO:0000313" key="1">
    <source>
        <dbReference type="EMBL" id="GAJ00900.1"/>
    </source>
</evidence>
<sequence>MSYSGFLFKKKEYLKAKIILIPFSKDPQKNFQSLSLLAACSQALGEYEEAISFYKEYLSHAGTQLNTLNSIGQCYYRLGNTQEALIAWEKSLEIDPNQENLRKIVDQLKKKN</sequence>
<dbReference type="SMART" id="SM00028">
    <property type="entry name" value="TPR"/>
    <property type="match status" value="2"/>
</dbReference>
<dbReference type="InterPro" id="IPR011990">
    <property type="entry name" value="TPR-like_helical_dom_sf"/>
</dbReference>
<dbReference type="Gene3D" id="1.25.40.10">
    <property type="entry name" value="Tetratricopeptide repeat domain"/>
    <property type="match status" value="1"/>
</dbReference>
<gene>
    <name evidence="1" type="ORF">S12H4_35743</name>
</gene>
<dbReference type="PROSITE" id="PS50293">
    <property type="entry name" value="TPR_REGION"/>
    <property type="match status" value="1"/>
</dbReference>
<name>X1V7D8_9ZZZZ</name>
<dbReference type="PROSITE" id="PS50005">
    <property type="entry name" value="TPR"/>
    <property type="match status" value="1"/>
</dbReference>
<organism evidence="1">
    <name type="scientific">marine sediment metagenome</name>
    <dbReference type="NCBI Taxonomy" id="412755"/>
    <lineage>
        <taxon>unclassified sequences</taxon>
        <taxon>metagenomes</taxon>
        <taxon>ecological metagenomes</taxon>
    </lineage>
</organism>
<protein>
    <submittedName>
        <fullName evidence="1">Uncharacterized protein</fullName>
    </submittedName>
</protein>
<dbReference type="AlphaFoldDB" id="X1V7D8"/>